<protein>
    <submittedName>
        <fullName evidence="2">Uncharacterized protein</fullName>
    </submittedName>
</protein>
<dbReference type="PANTHER" id="PTHR35615:SF2">
    <property type="entry name" value="PROTEIN KINASE DOMAIN-CONTAINING PROTEIN"/>
    <property type="match status" value="1"/>
</dbReference>
<proteinExistence type="predicted"/>
<feature type="region of interest" description="Disordered" evidence="1">
    <location>
        <begin position="1"/>
        <end position="25"/>
    </location>
</feature>
<organism evidence="2 3">
    <name type="scientific">Angomonas deanei</name>
    <dbReference type="NCBI Taxonomy" id="59799"/>
    <lineage>
        <taxon>Eukaryota</taxon>
        <taxon>Discoba</taxon>
        <taxon>Euglenozoa</taxon>
        <taxon>Kinetoplastea</taxon>
        <taxon>Metakinetoplastina</taxon>
        <taxon>Trypanosomatida</taxon>
        <taxon>Trypanosomatidae</taxon>
        <taxon>Strigomonadinae</taxon>
        <taxon>Angomonas</taxon>
    </lineage>
</organism>
<name>A0A7G2CF50_9TRYP</name>
<evidence type="ECO:0000313" key="3">
    <source>
        <dbReference type="Proteomes" id="UP000515908"/>
    </source>
</evidence>
<evidence type="ECO:0000256" key="1">
    <source>
        <dbReference type="SAM" id="MobiDB-lite"/>
    </source>
</evidence>
<dbReference type="OrthoDB" id="272158at2759"/>
<feature type="region of interest" description="Disordered" evidence="1">
    <location>
        <begin position="243"/>
        <end position="263"/>
    </location>
</feature>
<keyword evidence="3" id="KW-1185">Reference proteome</keyword>
<reference evidence="2 3" key="1">
    <citation type="submission" date="2020-08" db="EMBL/GenBank/DDBJ databases">
        <authorList>
            <person name="Newling K."/>
            <person name="Davey J."/>
            <person name="Forrester S."/>
        </authorList>
    </citation>
    <scope>NUCLEOTIDE SEQUENCE [LARGE SCALE GENOMIC DNA]</scope>
    <source>
        <strain evidence="3">Crithidia deanei Carvalho (ATCC PRA-265)</strain>
    </source>
</reference>
<dbReference type="AlphaFoldDB" id="A0A7G2CF50"/>
<feature type="compositionally biased region" description="Low complexity" evidence="1">
    <location>
        <begin position="40"/>
        <end position="69"/>
    </location>
</feature>
<feature type="region of interest" description="Disordered" evidence="1">
    <location>
        <begin position="38"/>
        <end position="70"/>
    </location>
</feature>
<gene>
    <name evidence="2" type="ORF">ADEAN_000589400</name>
</gene>
<dbReference type="PANTHER" id="PTHR35615">
    <property type="entry name" value="PRESENT IN THE OUTER MITOCHONDRIAL MEMBRANE PROTEOME 22-RELATED"/>
    <property type="match status" value="1"/>
</dbReference>
<dbReference type="EMBL" id="LR877155">
    <property type="protein sequence ID" value="CAD2218406.1"/>
    <property type="molecule type" value="Genomic_DNA"/>
</dbReference>
<feature type="compositionally biased region" description="Basic and acidic residues" evidence="1">
    <location>
        <begin position="244"/>
        <end position="255"/>
    </location>
</feature>
<dbReference type="Proteomes" id="UP000515908">
    <property type="component" value="Chromosome 11"/>
</dbReference>
<dbReference type="VEuPathDB" id="TriTrypDB:ADEAN_000589400"/>
<accession>A0A7G2CF50</accession>
<sequence>MAQRTSSSRRNNNSTSPSAANPYGSFYSNSNGGGGGGAFGSQFGSMRSNNTMATTGTMQTNGTNGTKNGNTGGGLAGSLYGLDNNASNYNASFNNGAGGGGFSSFMHNPTGGPASGYGSFRSNGAAGGGGGGGFGSFARQDSATSFGMQGSSMNNISSNNLLNGFAVGGGSFYGGNGGDSMYGDMGGGGGSFSGGAPYGGAGGGGPFGGGGGFFGSAIAPPKMATLNAFTGGVRSEELMQQFNEQRRLSRQQQREEEAEEDGVVEGQVAAIGRKNSVSNLSRKDSSLDKDVRTGMYFKNKEATTAEYKKEGDSSVKRKGATVDTTLDNPIRTLLYIERGNPIELDGSTLRLQLPGEEEVTKFDFSQVNNTLNFAPEDLIGLDDSKLQEIKRHFTSGCNSALMMADAGADSSKPSLWFSWQLLKHLMRSVFASKQAKAQITVSAVLLQEDRACDLLVEEDSENFLKMKTLEVGESPMFGKAAMGMTYIGVDTADEFNDTFDEACAVAEHFHATKGAKDGGVGPREYGIMHFMIVSKLVRYSASQDATDVVVNSLFVSGVGDGIVHYNRILDKNPAEPRPLFQFVLYRSILSNFMLLVPADLSTPGKTRGRKAAGEEAVVPYLNLTKRFGAIKTRKPNVRSAIAFKKSAESGIEKLETTVKEASGRRRVMYAKQLDRQRIMLADTKALLDDPQNIIPSVYA</sequence>
<evidence type="ECO:0000313" key="2">
    <source>
        <dbReference type="EMBL" id="CAD2218406.1"/>
    </source>
</evidence>